<feature type="region of interest" description="Disordered" evidence="2">
    <location>
        <begin position="439"/>
        <end position="470"/>
    </location>
</feature>
<feature type="coiled-coil region" evidence="1">
    <location>
        <begin position="17"/>
        <end position="128"/>
    </location>
</feature>
<reference evidence="6" key="1">
    <citation type="journal article" date="2018" name="Algal Res.">
        <title>Characterization of plant carbon substrate utilization by Auxenochlorella protothecoides.</title>
        <authorList>
            <person name="Vogler B.W."/>
            <person name="Starkenburg S.R."/>
            <person name="Sudasinghe N."/>
            <person name="Schambach J.Y."/>
            <person name="Rollin J.A."/>
            <person name="Pattathil S."/>
            <person name="Barry A.N."/>
        </authorList>
    </citation>
    <scope>NUCLEOTIDE SEQUENCE [LARGE SCALE GENOMIC DNA]</scope>
    <source>
        <strain evidence="6">UTEX 25</strain>
    </source>
</reference>
<gene>
    <name evidence="5" type="ORF">APUTEX25_005680</name>
</gene>
<evidence type="ECO:0000259" key="4">
    <source>
        <dbReference type="Pfam" id="PF00582"/>
    </source>
</evidence>
<dbReference type="EMBL" id="QOKY01000171">
    <property type="protein sequence ID" value="RMZ55054.1"/>
    <property type="molecule type" value="Genomic_DNA"/>
</dbReference>
<comment type="caution">
    <text evidence="5">The sequence shown here is derived from an EMBL/GenBank/DDBJ whole genome shotgun (WGS) entry which is preliminary data.</text>
</comment>
<dbReference type="InterPro" id="IPR014729">
    <property type="entry name" value="Rossmann-like_a/b/a_fold"/>
</dbReference>
<feature type="compositionally biased region" description="Basic and acidic residues" evidence="2">
    <location>
        <begin position="328"/>
        <end position="341"/>
    </location>
</feature>
<dbReference type="Pfam" id="PF00582">
    <property type="entry name" value="Usp"/>
    <property type="match status" value="1"/>
</dbReference>
<evidence type="ECO:0000256" key="2">
    <source>
        <dbReference type="SAM" id="MobiDB-lite"/>
    </source>
</evidence>
<evidence type="ECO:0000256" key="1">
    <source>
        <dbReference type="SAM" id="Coils"/>
    </source>
</evidence>
<feature type="signal peptide" evidence="3">
    <location>
        <begin position="1"/>
        <end position="20"/>
    </location>
</feature>
<dbReference type="AlphaFoldDB" id="A0A3M7KZ14"/>
<feature type="compositionally biased region" description="Low complexity" evidence="2">
    <location>
        <begin position="316"/>
        <end position="327"/>
    </location>
</feature>
<keyword evidence="3" id="KW-0732">Signal</keyword>
<dbReference type="PANTHER" id="PTHR45725">
    <property type="entry name" value="FORMIN HOMOLOGY 2 FAMILY MEMBER"/>
    <property type="match status" value="1"/>
</dbReference>
<feature type="chain" id="PRO_5018186494" description="UspA domain-containing protein" evidence="3">
    <location>
        <begin position="21"/>
        <end position="909"/>
    </location>
</feature>
<dbReference type="Gene3D" id="3.40.50.620">
    <property type="entry name" value="HUPs"/>
    <property type="match status" value="1"/>
</dbReference>
<accession>A0A3M7KZ14</accession>
<dbReference type="InterPro" id="IPR006016">
    <property type="entry name" value="UspA"/>
</dbReference>
<proteinExistence type="predicted"/>
<evidence type="ECO:0000256" key="3">
    <source>
        <dbReference type="SAM" id="SignalP"/>
    </source>
</evidence>
<sequence length="909" mass="94278">MTWWLALAGLLLLVIKLVREMAENRRLRAQARQAEEHLAKLTHEVESRSHTLNGLGTGAQELESRLETLLAASRADKAEVGRLVRELETASTALVSAQRSAQQAALDLQRAQRAEAQHRRDAREAQRLAALAGTDRADALAIKTASAAAAADAERARRQAMEDRDAAVSTRAAALQERDLAVQERDRFGARCAAAEAGKSVADQAAAAAAAAAAEAQAAADAAAQRAAEAERDTETALREAVRCAEREADARIAELEASVRAARDEVQQVEERLAQASSCHAEALQAAMARSAAAETSLEAATAARRTAEERAAAADESAAAAGERSAAAEERAAAAEERAAAAEERAAAVEALEKKAEARGSAAEAESLALRREVEESRAELASVLGTAGAVAEALRAEQEGLGRALAAARDQRRALEAEVNERHASVVAQLETRLEASSAREAEARRQAEEARRLAEEAQSQAEEHTKTVQELERRLAAMPQGKENLVGEGTDSDEAALLRKLNGRLLGEIATYKRQLGAMERQGATPPPRSDPTPSGRTFIFAVDGTRDAEEGLRWLIRAMTKKGDTVHLAHVVSNPRTPFSGLNRATTSGTWGGPEDAQFMERVESEAAAMLAARYVPIVKHAGVAFTTCLLRLTAGRSAAAIGELLAGAARDLAAGLLVIASHGPGVLADYGSVARWCQDHSPVPVLLLPPAVLGGGAAASAAAGQPPVPAPGAGATLLVAGPAGPDLGRLHAAFDFAVRRLARPGDGVLLVNVVAAGPGGEGALVAARRELLAAAGEWKDAAPAPRLAATLNLNVDVLADASGTTASFDEGGSRAGTALCALAARSSARAVVLLRHGKDLSSELQFAPLTSHTVKHCVRPLVVYDVDRHAAAAAAAAAGGAAADIESSNLSGASSQKASSVAS</sequence>
<feature type="region of interest" description="Disordered" evidence="2">
    <location>
        <begin position="301"/>
        <end position="341"/>
    </location>
</feature>
<dbReference type="CDD" id="cd23659">
    <property type="entry name" value="USP_At3g01520-like"/>
    <property type="match status" value="1"/>
</dbReference>
<name>A0A3M7KZ14_AUXPR</name>
<dbReference type="Proteomes" id="UP000279271">
    <property type="component" value="Unassembled WGS sequence"/>
</dbReference>
<evidence type="ECO:0000313" key="6">
    <source>
        <dbReference type="Proteomes" id="UP000279271"/>
    </source>
</evidence>
<evidence type="ECO:0000313" key="5">
    <source>
        <dbReference type="EMBL" id="RMZ55054.1"/>
    </source>
</evidence>
<organism evidence="5 6">
    <name type="scientific">Auxenochlorella protothecoides</name>
    <name type="common">Green microalga</name>
    <name type="synonym">Chlorella protothecoides</name>
    <dbReference type="NCBI Taxonomy" id="3075"/>
    <lineage>
        <taxon>Eukaryota</taxon>
        <taxon>Viridiplantae</taxon>
        <taxon>Chlorophyta</taxon>
        <taxon>core chlorophytes</taxon>
        <taxon>Trebouxiophyceae</taxon>
        <taxon>Chlorellales</taxon>
        <taxon>Chlorellaceae</taxon>
        <taxon>Auxenochlorella</taxon>
    </lineage>
</organism>
<dbReference type="InterPro" id="IPR051425">
    <property type="entry name" value="Formin_Homology"/>
</dbReference>
<protein>
    <recommendedName>
        <fullName evidence="4">UspA domain-containing protein</fullName>
    </recommendedName>
</protein>
<dbReference type="SUPFAM" id="SSF52402">
    <property type="entry name" value="Adenine nucleotide alpha hydrolases-like"/>
    <property type="match status" value="1"/>
</dbReference>
<keyword evidence="1" id="KW-0175">Coiled coil</keyword>
<feature type="domain" description="UspA" evidence="4">
    <location>
        <begin position="542"/>
        <end position="694"/>
    </location>
</feature>
<dbReference type="PANTHER" id="PTHR45725:SF18">
    <property type="entry name" value="ORC1-LIKE AAA ATPASE DOMAIN-CONTAINING PROTEIN"/>
    <property type="match status" value="1"/>
</dbReference>